<organism evidence="3 4">
    <name type="scientific">Trichogramma brassicae</name>
    <dbReference type="NCBI Taxonomy" id="86971"/>
    <lineage>
        <taxon>Eukaryota</taxon>
        <taxon>Metazoa</taxon>
        <taxon>Ecdysozoa</taxon>
        <taxon>Arthropoda</taxon>
        <taxon>Hexapoda</taxon>
        <taxon>Insecta</taxon>
        <taxon>Pterygota</taxon>
        <taxon>Neoptera</taxon>
        <taxon>Endopterygota</taxon>
        <taxon>Hymenoptera</taxon>
        <taxon>Apocrita</taxon>
        <taxon>Proctotrupomorpha</taxon>
        <taxon>Chalcidoidea</taxon>
        <taxon>Trichogrammatidae</taxon>
        <taxon>Trichogramma</taxon>
    </lineage>
</organism>
<name>A0A6H5IQV0_9HYME</name>
<dbReference type="PROSITE" id="PS50878">
    <property type="entry name" value="RT_POL"/>
    <property type="match status" value="1"/>
</dbReference>
<dbReference type="CDD" id="cd01647">
    <property type="entry name" value="RT_LTR"/>
    <property type="match status" value="1"/>
</dbReference>
<evidence type="ECO:0000313" key="3">
    <source>
        <dbReference type="EMBL" id="CAB0039656.1"/>
    </source>
</evidence>
<dbReference type="InterPro" id="IPR053134">
    <property type="entry name" value="RNA-dir_DNA_polymerase"/>
</dbReference>
<dbReference type="Gene3D" id="3.10.10.10">
    <property type="entry name" value="HIV Type 1 Reverse Transcriptase, subunit A, domain 1"/>
    <property type="match status" value="1"/>
</dbReference>
<dbReference type="AlphaFoldDB" id="A0A6H5IQV0"/>
<dbReference type="InterPro" id="IPR043128">
    <property type="entry name" value="Rev_trsase/Diguanyl_cyclase"/>
</dbReference>
<dbReference type="Pfam" id="PF13975">
    <property type="entry name" value="gag-asp_proteas"/>
    <property type="match status" value="1"/>
</dbReference>
<sequence>MALKALPSWELAEDGQRRLVELDEGAEQLWLELEPRVNQPAPAVAPAGENGPEIPEIAGMCQENRHYAQFSIGGQEYIALLDPGANITGIPARVADKFPDRLESKEGWIGGAARGATRTTGELPLTITVDDTTDRIKAHVAPTFNNDIILGMDFMLKFDVDLRNGRYLWRAKEGPWHSSKLEEVDRKPLMYAKRMSPKMEEVARAEVSKLAAEGFIEQSASDWCSAPVLVKKQDGSYRFCIDYRDLNKVTVQDQYPIPNMDGILDKLRKARYLSKVDLKNVYHQIPMKANSKKYTAFAIPASGLWHYTRMPIGLCNAPQTFQRLSDLLFGPEFEPNIFGYLDDIIVGTDTFGEHFHSLKVVLSKLQEAGLSVNRKKCEFCCQRLTYLGFGLDAEGLRPDPERSNVSINSTMADGGPSDSHDSTCRCYMPDQPGLNQGETGAESPQTNAMGGTADQPGLDQGETEAGNAVRTFKSTRRGHEFCLSRLFDGNCLGFPMARLEFPKFSKLIGQTSVYYHPERLCTRGEAEVACSQRRSSPSPNPYLEPILTISSWINDGPVLAPTLPVLESMLDQYWLDT</sequence>
<feature type="domain" description="Reverse transcriptase" evidence="2">
    <location>
        <begin position="211"/>
        <end position="391"/>
    </location>
</feature>
<feature type="region of interest" description="Disordered" evidence="1">
    <location>
        <begin position="429"/>
        <end position="458"/>
    </location>
</feature>
<dbReference type="OrthoDB" id="10058156at2759"/>
<accession>A0A6H5IQV0</accession>
<dbReference type="EMBL" id="CADCXV010000974">
    <property type="protein sequence ID" value="CAB0039656.1"/>
    <property type="molecule type" value="Genomic_DNA"/>
</dbReference>
<evidence type="ECO:0000256" key="1">
    <source>
        <dbReference type="SAM" id="MobiDB-lite"/>
    </source>
</evidence>
<reference evidence="3 4" key="1">
    <citation type="submission" date="2020-02" db="EMBL/GenBank/DDBJ databases">
        <authorList>
            <person name="Ferguson B K."/>
        </authorList>
    </citation>
    <scope>NUCLEOTIDE SEQUENCE [LARGE SCALE GENOMIC DNA]</scope>
</reference>
<dbReference type="InterPro" id="IPR000477">
    <property type="entry name" value="RT_dom"/>
</dbReference>
<evidence type="ECO:0000313" key="4">
    <source>
        <dbReference type="Proteomes" id="UP000479190"/>
    </source>
</evidence>
<dbReference type="InterPro" id="IPR043502">
    <property type="entry name" value="DNA/RNA_pol_sf"/>
</dbReference>
<dbReference type="CDD" id="cd00303">
    <property type="entry name" value="retropepsin_like"/>
    <property type="match status" value="1"/>
</dbReference>
<dbReference type="Gene3D" id="2.40.70.10">
    <property type="entry name" value="Acid Proteases"/>
    <property type="match status" value="1"/>
</dbReference>
<dbReference type="Pfam" id="PF00078">
    <property type="entry name" value="RVT_1"/>
    <property type="match status" value="1"/>
</dbReference>
<feature type="compositionally biased region" description="Polar residues" evidence="1">
    <location>
        <begin position="433"/>
        <end position="449"/>
    </location>
</feature>
<evidence type="ECO:0000259" key="2">
    <source>
        <dbReference type="PROSITE" id="PS50878"/>
    </source>
</evidence>
<protein>
    <recommendedName>
        <fullName evidence="2">Reverse transcriptase domain-containing protein</fullName>
    </recommendedName>
</protein>
<dbReference type="GO" id="GO:0071897">
    <property type="term" value="P:DNA biosynthetic process"/>
    <property type="evidence" value="ECO:0007669"/>
    <property type="project" value="UniProtKB-ARBA"/>
</dbReference>
<proteinExistence type="predicted"/>
<dbReference type="SUPFAM" id="SSF56672">
    <property type="entry name" value="DNA/RNA polymerases"/>
    <property type="match status" value="1"/>
</dbReference>
<dbReference type="Proteomes" id="UP000479190">
    <property type="component" value="Unassembled WGS sequence"/>
</dbReference>
<dbReference type="PANTHER" id="PTHR24559">
    <property type="entry name" value="TRANSPOSON TY3-I GAG-POL POLYPROTEIN"/>
    <property type="match status" value="1"/>
</dbReference>
<dbReference type="Gene3D" id="3.30.70.270">
    <property type="match status" value="1"/>
</dbReference>
<gene>
    <name evidence="3" type="ORF">TBRA_LOCUS11395</name>
</gene>
<keyword evidence="4" id="KW-1185">Reference proteome</keyword>
<dbReference type="InterPro" id="IPR021109">
    <property type="entry name" value="Peptidase_aspartic_dom_sf"/>
</dbReference>
<dbReference type="PANTHER" id="PTHR24559:SF444">
    <property type="entry name" value="REVERSE TRANSCRIPTASE DOMAIN-CONTAINING PROTEIN"/>
    <property type="match status" value="1"/>
</dbReference>
<dbReference type="SUPFAM" id="SSF50630">
    <property type="entry name" value="Acid proteases"/>
    <property type="match status" value="1"/>
</dbReference>